<organism evidence="2 3">
    <name type="scientific">Candidatus Reconcilbacillus cellulovorans</name>
    <dbReference type="NCBI Taxonomy" id="1906605"/>
    <lineage>
        <taxon>Bacteria</taxon>
        <taxon>Bacillati</taxon>
        <taxon>Bacillota</taxon>
        <taxon>Bacilli</taxon>
        <taxon>Bacillales</taxon>
        <taxon>Paenibacillaceae</taxon>
        <taxon>Candidatus Reconcilbacillus</taxon>
    </lineage>
</organism>
<dbReference type="PANTHER" id="PTHR43155">
    <property type="entry name" value="CYCLIC DI-GMP PHOSPHODIESTERASE PA4108-RELATED"/>
    <property type="match status" value="1"/>
</dbReference>
<reference evidence="2 3" key="1">
    <citation type="submission" date="2016-12" db="EMBL/GenBank/DDBJ databases">
        <title>Candidatus Reconcilibacillus cellulovorans genome.</title>
        <authorList>
            <person name="Kolinko S."/>
            <person name="Wu Y.-W."/>
            <person name="Tachea F."/>
            <person name="Denzel E."/>
            <person name="Hiras J."/>
            <person name="Baecker N."/>
            <person name="Chan L.J."/>
            <person name="Eichorst S.A."/>
            <person name="Frey D."/>
            <person name="Adams P.D."/>
            <person name="Pray T."/>
            <person name="Tanjore D."/>
            <person name="Petzold C.J."/>
            <person name="Gladden J.M."/>
            <person name="Simmons B.A."/>
            <person name="Singer S.W."/>
        </authorList>
    </citation>
    <scope>NUCLEOTIDE SEQUENCE [LARGE SCALE GENOMIC DNA]</scope>
    <source>
        <strain evidence="2">JTherm</strain>
    </source>
</reference>
<dbReference type="InterPro" id="IPR037522">
    <property type="entry name" value="HD_GYP_dom"/>
</dbReference>
<name>A0A2A6DXB7_9BACL</name>
<dbReference type="CDD" id="cd00077">
    <property type="entry name" value="HDc"/>
    <property type="match status" value="1"/>
</dbReference>
<dbReference type="InterPro" id="IPR006675">
    <property type="entry name" value="HDIG_dom"/>
</dbReference>
<proteinExistence type="predicted"/>
<dbReference type="Pfam" id="PF13487">
    <property type="entry name" value="HD_5"/>
    <property type="match status" value="1"/>
</dbReference>
<dbReference type="EMBL" id="MOXJ01000036">
    <property type="protein sequence ID" value="PDO09520.1"/>
    <property type="molecule type" value="Genomic_DNA"/>
</dbReference>
<comment type="caution">
    <text evidence="2">The sequence shown here is derived from an EMBL/GenBank/DDBJ whole genome shotgun (WGS) entry which is preliminary data.</text>
</comment>
<dbReference type="PROSITE" id="PS51832">
    <property type="entry name" value="HD_GYP"/>
    <property type="match status" value="1"/>
</dbReference>
<dbReference type="SMART" id="SM00471">
    <property type="entry name" value="HDc"/>
    <property type="match status" value="1"/>
</dbReference>
<gene>
    <name evidence="2" type="ORF">BLM47_12190</name>
</gene>
<dbReference type="InterPro" id="IPR003607">
    <property type="entry name" value="HD/PDEase_dom"/>
</dbReference>
<dbReference type="NCBIfam" id="TIGR00277">
    <property type="entry name" value="HDIG"/>
    <property type="match status" value="1"/>
</dbReference>
<evidence type="ECO:0000313" key="3">
    <source>
        <dbReference type="Proteomes" id="UP000243688"/>
    </source>
</evidence>
<evidence type="ECO:0000313" key="2">
    <source>
        <dbReference type="EMBL" id="PDO09520.1"/>
    </source>
</evidence>
<dbReference type="Gene3D" id="1.10.3210.10">
    <property type="entry name" value="Hypothetical protein af1432"/>
    <property type="match status" value="1"/>
</dbReference>
<protein>
    <recommendedName>
        <fullName evidence="1">HD-GYP domain-containing protein</fullName>
    </recommendedName>
</protein>
<feature type="domain" description="HD-GYP" evidence="1">
    <location>
        <begin position="118"/>
        <end position="313"/>
    </location>
</feature>
<accession>A0A2A6DXB7</accession>
<dbReference type="SUPFAM" id="SSF109604">
    <property type="entry name" value="HD-domain/PDEase-like"/>
    <property type="match status" value="1"/>
</dbReference>
<dbReference type="PANTHER" id="PTHR43155:SF2">
    <property type="entry name" value="CYCLIC DI-GMP PHOSPHODIESTERASE PA4108"/>
    <property type="match status" value="1"/>
</dbReference>
<evidence type="ECO:0000259" key="1">
    <source>
        <dbReference type="PROSITE" id="PS51832"/>
    </source>
</evidence>
<dbReference type="AlphaFoldDB" id="A0A2A6DXB7"/>
<sequence length="355" mass="40402">MKMHVTALRPGDRLAADAYNPFGLLILSAGAVLDDNDINRLLLHRIEYVDIEPRLPETPGQASTDSSQAATAVARAPNPFTRTFNAAVHDVRNIFEHIRTTGEISVQVLETTAELLLDELRHERDLVRVLLTSVSHDQYTYRHSVQVGSICYYIAKWHGYAESDCVRIGTAGLLHDIGKARIPESILNKPGALTDEEFAFVRRHVEFGYELIRRSFKDEWYALGALQHHERLDGSGYPYGLKGDDIHPVGRIVAVADVYSAMISERSYRQKKHLLEVLREIYQMSFSQLDPHIVQTFLRQMMPSFIGKAVRLSDGRVARIAMVYEHDWFGPLVHVEGEFIDLSREKHLRIEEFAV</sequence>
<dbReference type="Proteomes" id="UP000243688">
    <property type="component" value="Unassembled WGS sequence"/>
</dbReference>